<dbReference type="EMBL" id="JAINUF010000008">
    <property type="protein sequence ID" value="KAJ8351487.1"/>
    <property type="molecule type" value="Genomic_DNA"/>
</dbReference>
<keyword evidence="3" id="KW-1185">Reference proteome</keyword>
<protein>
    <submittedName>
        <fullName evidence="2">Uncharacterized protein</fullName>
    </submittedName>
</protein>
<dbReference type="AlphaFoldDB" id="A0A9Q1F5C0"/>
<feature type="region of interest" description="Disordered" evidence="1">
    <location>
        <begin position="1"/>
        <end position="31"/>
    </location>
</feature>
<name>A0A9Q1F5C0_SYNKA</name>
<reference evidence="2" key="1">
    <citation type="journal article" date="2023" name="Science">
        <title>Genome structures resolve the early diversification of teleost fishes.</title>
        <authorList>
            <person name="Parey E."/>
            <person name="Louis A."/>
            <person name="Montfort J."/>
            <person name="Bouchez O."/>
            <person name="Roques C."/>
            <person name="Iampietro C."/>
            <person name="Lluch J."/>
            <person name="Castinel A."/>
            <person name="Donnadieu C."/>
            <person name="Desvignes T."/>
            <person name="Floi Bucao C."/>
            <person name="Jouanno E."/>
            <person name="Wen M."/>
            <person name="Mejri S."/>
            <person name="Dirks R."/>
            <person name="Jansen H."/>
            <person name="Henkel C."/>
            <person name="Chen W.J."/>
            <person name="Zahm M."/>
            <person name="Cabau C."/>
            <person name="Klopp C."/>
            <person name="Thompson A.W."/>
            <person name="Robinson-Rechavi M."/>
            <person name="Braasch I."/>
            <person name="Lecointre G."/>
            <person name="Bobe J."/>
            <person name="Postlethwait J.H."/>
            <person name="Berthelot C."/>
            <person name="Roest Crollius H."/>
            <person name="Guiguen Y."/>
        </authorList>
    </citation>
    <scope>NUCLEOTIDE SEQUENCE</scope>
    <source>
        <strain evidence="2">WJC10195</strain>
    </source>
</reference>
<dbReference type="Proteomes" id="UP001152622">
    <property type="component" value="Chromosome 8"/>
</dbReference>
<comment type="caution">
    <text evidence="2">The sequence shown here is derived from an EMBL/GenBank/DDBJ whole genome shotgun (WGS) entry which is preliminary data.</text>
</comment>
<evidence type="ECO:0000256" key="1">
    <source>
        <dbReference type="SAM" id="MobiDB-lite"/>
    </source>
</evidence>
<organism evidence="2 3">
    <name type="scientific">Synaphobranchus kaupii</name>
    <name type="common">Kaup's arrowtooth eel</name>
    <dbReference type="NCBI Taxonomy" id="118154"/>
    <lineage>
        <taxon>Eukaryota</taxon>
        <taxon>Metazoa</taxon>
        <taxon>Chordata</taxon>
        <taxon>Craniata</taxon>
        <taxon>Vertebrata</taxon>
        <taxon>Euteleostomi</taxon>
        <taxon>Actinopterygii</taxon>
        <taxon>Neopterygii</taxon>
        <taxon>Teleostei</taxon>
        <taxon>Anguilliformes</taxon>
        <taxon>Synaphobranchidae</taxon>
        <taxon>Synaphobranchus</taxon>
    </lineage>
</organism>
<evidence type="ECO:0000313" key="2">
    <source>
        <dbReference type="EMBL" id="KAJ8351487.1"/>
    </source>
</evidence>
<proteinExistence type="predicted"/>
<sequence>MSGGPLRAGYSRNSAKPPAPTSKPRPHHHRQNARWVNIGGIWDRVGPFFNVQTHCPEASTLLRIEPRPVSFKKRPAMKQQCWRIPDIDELSPPPSLSPSRRTNPFQPIGFGPEARWWSDQPMSRFHRAQLDRHTFTEPAIQDLGFPHNVIIVARSASVCMRTASFPRLRASRRRVGRFVRRRSAAGPTPGESRGGVAMM</sequence>
<accession>A0A9Q1F5C0</accession>
<evidence type="ECO:0000313" key="3">
    <source>
        <dbReference type="Proteomes" id="UP001152622"/>
    </source>
</evidence>
<gene>
    <name evidence="2" type="ORF">SKAU_G00229630</name>
</gene>